<evidence type="ECO:0000256" key="1">
    <source>
        <dbReference type="SAM" id="Phobius"/>
    </source>
</evidence>
<keyword evidence="1" id="KW-1133">Transmembrane helix</keyword>
<reference evidence="2 3" key="1">
    <citation type="submission" date="2018-08" db="EMBL/GenBank/DDBJ databases">
        <title>Chryseobacterium nematophagum: a novel matrix digesting pathogen of nematodes.</title>
        <authorList>
            <person name="Page A."/>
            <person name="Roberts M."/>
            <person name="Felix M.-A."/>
            <person name="Weir W."/>
        </authorList>
    </citation>
    <scope>NUCLEOTIDE SEQUENCE [LARGE SCALE GENOMIC DNA]</scope>
    <source>
        <strain evidence="2 3">JUb275</strain>
    </source>
</reference>
<dbReference type="EMBL" id="QWIV01000015">
    <property type="protein sequence ID" value="RMZ58121.1"/>
    <property type="molecule type" value="Genomic_DNA"/>
</dbReference>
<keyword evidence="1" id="KW-0472">Membrane</keyword>
<keyword evidence="1" id="KW-0812">Transmembrane</keyword>
<proteinExistence type="predicted"/>
<accession>A0A3M7L5Y3</accession>
<protein>
    <submittedName>
        <fullName evidence="2">Uncharacterized protein</fullName>
    </submittedName>
</protein>
<feature type="transmembrane region" description="Helical" evidence="1">
    <location>
        <begin position="12"/>
        <end position="33"/>
    </location>
</feature>
<organism evidence="2 3">
    <name type="scientific">Chryseobacterium nematophagum</name>
    <dbReference type="NCBI Taxonomy" id="2305228"/>
    <lineage>
        <taxon>Bacteria</taxon>
        <taxon>Pseudomonadati</taxon>
        <taxon>Bacteroidota</taxon>
        <taxon>Flavobacteriia</taxon>
        <taxon>Flavobacteriales</taxon>
        <taxon>Weeksellaceae</taxon>
        <taxon>Chryseobacterium group</taxon>
        <taxon>Chryseobacterium</taxon>
    </lineage>
</organism>
<sequence length="65" mass="8018">MFFYLLVELFFNYYVIFLTILFMFFFIELKLFLLNIDISNIGLVPILKYYKIKNDDKKFLNSKKI</sequence>
<dbReference type="Proteomes" id="UP000267524">
    <property type="component" value="Unassembled WGS sequence"/>
</dbReference>
<name>A0A3M7L5Y3_9FLAO</name>
<gene>
    <name evidence="2" type="ORF">D1632_17700</name>
</gene>
<evidence type="ECO:0000313" key="3">
    <source>
        <dbReference type="Proteomes" id="UP000267524"/>
    </source>
</evidence>
<evidence type="ECO:0000313" key="2">
    <source>
        <dbReference type="EMBL" id="RMZ58121.1"/>
    </source>
</evidence>
<dbReference type="AlphaFoldDB" id="A0A3M7L5Y3"/>
<keyword evidence="3" id="KW-1185">Reference proteome</keyword>
<comment type="caution">
    <text evidence="2">The sequence shown here is derived from an EMBL/GenBank/DDBJ whole genome shotgun (WGS) entry which is preliminary data.</text>
</comment>